<evidence type="ECO:0000259" key="4">
    <source>
        <dbReference type="PROSITE" id="PS50112"/>
    </source>
</evidence>
<dbReference type="Pfam" id="PF00563">
    <property type="entry name" value="EAL"/>
    <property type="match status" value="1"/>
</dbReference>
<evidence type="ECO:0000259" key="5">
    <source>
        <dbReference type="PROSITE" id="PS50113"/>
    </source>
</evidence>
<dbReference type="InterPro" id="IPR035919">
    <property type="entry name" value="EAL_sf"/>
</dbReference>
<feature type="coiled-coil region" evidence="2">
    <location>
        <begin position="34"/>
        <end position="75"/>
    </location>
</feature>
<feature type="region of interest" description="Disordered" evidence="3">
    <location>
        <begin position="1"/>
        <end position="21"/>
    </location>
</feature>
<evidence type="ECO:0000256" key="1">
    <source>
        <dbReference type="ARBA" id="ARBA00051114"/>
    </source>
</evidence>
<dbReference type="CDD" id="cd01948">
    <property type="entry name" value="EAL"/>
    <property type="match status" value="1"/>
</dbReference>
<dbReference type="InterPro" id="IPR035965">
    <property type="entry name" value="PAS-like_dom_sf"/>
</dbReference>
<accession>A0A1G7Z908</accession>
<feature type="domain" description="PAS" evidence="4">
    <location>
        <begin position="65"/>
        <end position="119"/>
    </location>
</feature>
<dbReference type="NCBIfam" id="TIGR00254">
    <property type="entry name" value="GGDEF"/>
    <property type="match status" value="1"/>
</dbReference>
<dbReference type="InterPro" id="IPR001633">
    <property type="entry name" value="EAL_dom"/>
</dbReference>
<dbReference type="FunFam" id="3.30.70.270:FF:000001">
    <property type="entry name" value="Diguanylate cyclase domain protein"/>
    <property type="match status" value="1"/>
</dbReference>
<sequence length="628" mass="70747">MDRTARCSPSKLRRRAEENLAKQSTEFPVNETDAQRLLHELQVHQVELEMQNSELRRLQSALEESEERLRVAMETTRDALVILEGEHGAITVWNPAAEAIFGFKQADVLGLSLHEFLTPPRFREAARRGWEHFFRSGEGSAVGKTQELVALRKDGTEIPIELSLSAMKLRGKWQATGIARDITERKRYIEKLEYQSNYDELTGLPNRTLFQDRASQAMEGCYRTGHHGALLFLDLDNFKVLNDTRGHAIGDQMLVETAKRIVANVRADDTVARLGGDEFVVMLKELSRDAAEAAVQTRLVGEKIRESLAQSFTLIGGEFHCSASFGASLFRGHNITVETLLKQADMAMYKAKSCGRNALYFFDPRMQSALDERTLLEADLRMAVARGQLRLYYQAQFGQDRRILGAEALLRWEHPTRGQVSPGDFIPLAEASGLILSVGHWVLETACTQIRAWAAMPETRELRLAVNVSARQFQQPEFVAEVLQVLKDSGADPSRLKLELTESMRLEDIEDSIDKMHALKAHGIAFSIDDFGTGHSSLAYLTRLPLYQIKIDRSFIRNLPDSQNDAVVAQTIISMAQSLGLEVIAEGVETESQRIFLERHNCRVYQGYLFSKPVPLGQFEELLNVTDK</sequence>
<dbReference type="Pfam" id="PF13426">
    <property type="entry name" value="PAS_9"/>
    <property type="match status" value="1"/>
</dbReference>
<dbReference type="PROSITE" id="PS50883">
    <property type="entry name" value="EAL"/>
    <property type="match status" value="1"/>
</dbReference>
<dbReference type="SMART" id="SM00091">
    <property type="entry name" value="PAS"/>
    <property type="match status" value="1"/>
</dbReference>
<evidence type="ECO:0000256" key="2">
    <source>
        <dbReference type="SAM" id="Coils"/>
    </source>
</evidence>
<dbReference type="Pfam" id="PF00990">
    <property type="entry name" value="GGDEF"/>
    <property type="match status" value="1"/>
</dbReference>
<reference evidence="8 9" key="1">
    <citation type="submission" date="2016-10" db="EMBL/GenBank/DDBJ databases">
        <authorList>
            <person name="de Groot N.N."/>
        </authorList>
    </citation>
    <scope>NUCLEOTIDE SEQUENCE [LARGE SCALE GENOMIC DNA]</scope>
    <source>
        <strain evidence="8 9">DSM 5885</strain>
    </source>
</reference>
<dbReference type="InterPro" id="IPR043128">
    <property type="entry name" value="Rev_trsase/Diguanyl_cyclase"/>
</dbReference>
<evidence type="ECO:0000256" key="3">
    <source>
        <dbReference type="SAM" id="MobiDB-lite"/>
    </source>
</evidence>
<dbReference type="SUPFAM" id="SSF55073">
    <property type="entry name" value="Nucleotide cyclase"/>
    <property type="match status" value="1"/>
</dbReference>
<dbReference type="SUPFAM" id="SSF141868">
    <property type="entry name" value="EAL domain-like"/>
    <property type="match status" value="1"/>
</dbReference>
<dbReference type="InterPro" id="IPR000160">
    <property type="entry name" value="GGDEF_dom"/>
</dbReference>
<keyword evidence="9" id="KW-1185">Reference proteome</keyword>
<dbReference type="InterPro" id="IPR000014">
    <property type="entry name" value="PAS"/>
</dbReference>
<evidence type="ECO:0000313" key="9">
    <source>
        <dbReference type="Proteomes" id="UP000198607"/>
    </source>
</evidence>
<organism evidence="8 9">
    <name type="scientific">Propionivibrio dicarboxylicus</name>
    <dbReference type="NCBI Taxonomy" id="83767"/>
    <lineage>
        <taxon>Bacteria</taxon>
        <taxon>Pseudomonadati</taxon>
        <taxon>Pseudomonadota</taxon>
        <taxon>Betaproteobacteria</taxon>
        <taxon>Rhodocyclales</taxon>
        <taxon>Rhodocyclaceae</taxon>
        <taxon>Propionivibrio</taxon>
    </lineage>
</organism>
<dbReference type="FunFam" id="3.20.20.450:FF:000001">
    <property type="entry name" value="Cyclic di-GMP phosphodiesterase yahA"/>
    <property type="match status" value="1"/>
</dbReference>
<dbReference type="InterPro" id="IPR029787">
    <property type="entry name" value="Nucleotide_cyclase"/>
</dbReference>
<protein>
    <submittedName>
        <fullName evidence="8">PAS domain S-box-containing protein/diguanylate cyclase (GGDEF) domain-containing protein</fullName>
    </submittedName>
</protein>
<dbReference type="CDD" id="cd00130">
    <property type="entry name" value="PAS"/>
    <property type="match status" value="1"/>
</dbReference>
<dbReference type="PANTHER" id="PTHR44757">
    <property type="entry name" value="DIGUANYLATE CYCLASE DGCP"/>
    <property type="match status" value="1"/>
</dbReference>
<dbReference type="InterPro" id="IPR000700">
    <property type="entry name" value="PAS-assoc_C"/>
</dbReference>
<dbReference type="PROSITE" id="PS50112">
    <property type="entry name" value="PAS"/>
    <property type="match status" value="1"/>
</dbReference>
<dbReference type="GO" id="GO:0071111">
    <property type="term" value="F:cyclic-guanylate-specific phosphodiesterase activity"/>
    <property type="evidence" value="ECO:0007669"/>
    <property type="project" value="UniProtKB-EC"/>
</dbReference>
<evidence type="ECO:0000313" key="8">
    <source>
        <dbReference type="EMBL" id="SDH05184.1"/>
    </source>
</evidence>
<gene>
    <name evidence="8" type="ORF">SAMN05660652_01108</name>
</gene>
<feature type="domain" description="GGDEF" evidence="7">
    <location>
        <begin position="226"/>
        <end position="364"/>
    </location>
</feature>
<dbReference type="SMART" id="SM00052">
    <property type="entry name" value="EAL"/>
    <property type="match status" value="1"/>
</dbReference>
<dbReference type="Gene3D" id="3.20.20.450">
    <property type="entry name" value="EAL domain"/>
    <property type="match status" value="1"/>
</dbReference>
<dbReference type="InterPro" id="IPR052155">
    <property type="entry name" value="Biofilm_reg_signaling"/>
</dbReference>
<dbReference type="PROSITE" id="PS50887">
    <property type="entry name" value="GGDEF"/>
    <property type="match status" value="1"/>
</dbReference>
<feature type="domain" description="EAL" evidence="6">
    <location>
        <begin position="373"/>
        <end position="627"/>
    </location>
</feature>
<dbReference type="GO" id="GO:0071732">
    <property type="term" value="P:cellular response to nitric oxide"/>
    <property type="evidence" value="ECO:0007669"/>
    <property type="project" value="UniProtKB-ARBA"/>
</dbReference>
<dbReference type="RefSeq" id="WP_091934985.1">
    <property type="nucleotide sequence ID" value="NZ_FNCY01000003.1"/>
</dbReference>
<dbReference type="SMART" id="SM00267">
    <property type="entry name" value="GGDEF"/>
    <property type="match status" value="1"/>
</dbReference>
<dbReference type="PROSITE" id="PS50113">
    <property type="entry name" value="PAC"/>
    <property type="match status" value="1"/>
</dbReference>
<dbReference type="OrthoDB" id="9813903at2"/>
<dbReference type="SUPFAM" id="SSF55785">
    <property type="entry name" value="PYP-like sensor domain (PAS domain)"/>
    <property type="match status" value="1"/>
</dbReference>
<proteinExistence type="predicted"/>
<keyword evidence="2" id="KW-0175">Coiled coil</keyword>
<dbReference type="PANTHER" id="PTHR44757:SF2">
    <property type="entry name" value="BIOFILM ARCHITECTURE MAINTENANCE PROTEIN MBAA"/>
    <property type="match status" value="1"/>
</dbReference>
<dbReference type="Gene3D" id="3.30.70.270">
    <property type="match status" value="1"/>
</dbReference>
<dbReference type="NCBIfam" id="TIGR00229">
    <property type="entry name" value="sensory_box"/>
    <property type="match status" value="1"/>
</dbReference>
<dbReference type="EMBL" id="FNCY01000003">
    <property type="protein sequence ID" value="SDH05184.1"/>
    <property type="molecule type" value="Genomic_DNA"/>
</dbReference>
<name>A0A1G7Z908_9RHOO</name>
<feature type="domain" description="PAC" evidence="5">
    <location>
        <begin position="144"/>
        <end position="194"/>
    </location>
</feature>
<evidence type="ECO:0000259" key="6">
    <source>
        <dbReference type="PROSITE" id="PS50883"/>
    </source>
</evidence>
<dbReference type="AlphaFoldDB" id="A0A1G7Z908"/>
<dbReference type="CDD" id="cd01949">
    <property type="entry name" value="GGDEF"/>
    <property type="match status" value="1"/>
</dbReference>
<dbReference type="Gene3D" id="3.30.450.20">
    <property type="entry name" value="PAS domain"/>
    <property type="match status" value="1"/>
</dbReference>
<dbReference type="STRING" id="83767.SAMN05660652_01108"/>
<dbReference type="Proteomes" id="UP000198607">
    <property type="component" value="Unassembled WGS sequence"/>
</dbReference>
<evidence type="ECO:0000259" key="7">
    <source>
        <dbReference type="PROSITE" id="PS50887"/>
    </source>
</evidence>
<comment type="catalytic activity">
    <reaction evidence="1">
        <text>3',3'-c-di-GMP + H2O = 5'-phosphoguanylyl(3'-&gt;5')guanosine + H(+)</text>
        <dbReference type="Rhea" id="RHEA:24902"/>
        <dbReference type="ChEBI" id="CHEBI:15377"/>
        <dbReference type="ChEBI" id="CHEBI:15378"/>
        <dbReference type="ChEBI" id="CHEBI:58754"/>
        <dbReference type="ChEBI" id="CHEBI:58805"/>
        <dbReference type="EC" id="3.1.4.52"/>
    </reaction>
    <physiologicalReaction direction="left-to-right" evidence="1">
        <dbReference type="Rhea" id="RHEA:24903"/>
    </physiologicalReaction>
</comment>